<dbReference type="InterPro" id="IPR018247">
    <property type="entry name" value="EF_Hand_1_Ca_BS"/>
</dbReference>
<protein>
    <submittedName>
        <fullName evidence="2">Uncharacterized protein</fullName>
    </submittedName>
</protein>
<accession>A0A7D4QMK4</accession>
<dbReference type="AlphaFoldDB" id="A0A7D4QMK4"/>
<dbReference type="KEGG" id="aqg:HRU87_02600"/>
<feature type="signal peptide" evidence="1">
    <location>
        <begin position="1"/>
        <end position="21"/>
    </location>
</feature>
<dbReference type="EMBL" id="CP054056">
    <property type="protein sequence ID" value="QKJ25107.1"/>
    <property type="molecule type" value="Genomic_DNA"/>
</dbReference>
<proteinExistence type="predicted"/>
<dbReference type="PROSITE" id="PS00018">
    <property type="entry name" value="EF_HAND_1"/>
    <property type="match status" value="1"/>
</dbReference>
<organism evidence="2 3">
    <name type="scientific">Aquiluna borgnonia</name>
    <dbReference type="NCBI Taxonomy" id="2499157"/>
    <lineage>
        <taxon>Bacteria</taxon>
        <taxon>Bacillati</taxon>
        <taxon>Actinomycetota</taxon>
        <taxon>Actinomycetes</taxon>
        <taxon>Micrococcales</taxon>
        <taxon>Microbacteriaceae</taxon>
        <taxon>Luna cluster</taxon>
        <taxon>Luna-1 subcluster</taxon>
        <taxon>Aquiluna</taxon>
    </lineage>
</organism>
<evidence type="ECO:0000313" key="3">
    <source>
        <dbReference type="Proteomes" id="UP000501003"/>
    </source>
</evidence>
<reference evidence="2 3" key="1">
    <citation type="submission" date="2020-05" db="EMBL/GenBank/DDBJ databases">
        <title>Aquirufa sp. strain 15G-AUS-rot a new Aquirufa species.</title>
        <authorList>
            <person name="Pitt A."/>
            <person name="Hahn M.W."/>
        </authorList>
    </citation>
    <scope>NUCLEOTIDE SEQUENCE [LARGE SCALE GENOMIC DNA]</scope>
    <source>
        <strain evidence="2 3">15G-AUS-rot</strain>
    </source>
</reference>
<name>A0A7D4QMK4_9MICO</name>
<feature type="chain" id="PRO_5038840397" evidence="1">
    <location>
        <begin position="22"/>
        <end position="353"/>
    </location>
</feature>
<keyword evidence="3" id="KW-1185">Reference proteome</keyword>
<dbReference type="Proteomes" id="UP000501003">
    <property type="component" value="Chromosome"/>
</dbReference>
<sequence>MNATKLMTRTVAISLIFSATAAPSVAEPISGGPEPSVSLSVTATVDGDGELCTGYGFIELSAATLNAQLERVIPGIEPSPWELLAGSSDPEVIADYQDYALTENEERPVFYLLPDDPGSLAVLDEARNRNDLNLPIDDFDNADTNGDGLLNSLDVSELRLTRQVFSTAEFDVTFDANNCPSSEEYGLVSASRDAVEVLDSGTTEEGLWTSIEQTDDSLGAVVAGTATQSYVAKSYLLTTASFIDEDVTPFLLYGPDPYYLFATGLGDLLFPSGPRRVAPEAGDYSESDLSQNLFNSMLKTGTQGTVGMTAIIATAGEIGEDDVLRTSYDFELSKLGEGNDLQDLMGYLFFDGL</sequence>
<dbReference type="RefSeq" id="WP_173493404.1">
    <property type="nucleotide sequence ID" value="NZ_CP054056.1"/>
</dbReference>
<gene>
    <name evidence="2" type="ORF">HRU87_02600</name>
</gene>
<keyword evidence="1" id="KW-0732">Signal</keyword>
<evidence type="ECO:0000256" key="1">
    <source>
        <dbReference type="SAM" id="SignalP"/>
    </source>
</evidence>
<evidence type="ECO:0000313" key="2">
    <source>
        <dbReference type="EMBL" id="QKJ25107.1"/>
    </source>
</evidence>